<organism evidence="2 3">
    <name type="scientific">Portunus trituberculatus</name>
    <name type="common">Swimming crab</name>
    <name type="synonym">Neptunus trituberculatus</name>
    <dbReference type="NCBI Taxonomy" id="210409"/>
    <lineage>
        <taxon>Eukaryota</taxon>
        <taxon>Metazoa</taxon>
        <taxon>Ecdysozoa</taxon>
        <taxon>Arthropoda</taxon>
        <taxon>Crustacea</taxon>
        <taxon>Multicrustacea</taxon>
        <taxon>Malacostraca</taxon>
        <taxon>Eumalacostraca</taxon>
        <taxon>Eucarida</taxon>
        <taxon>Decapoda</taxon>
        <taxon>Pleocyemata</taxon>
        <taxon>Brachyura</taxon>
        <taxon>Eubrachyura</taxon>
        <taxon>Portunoidea</taxon>
        <taxon>Portunidae</taxon>
        <taxon>Portuninae</taxon>
        <taxon>Portunus</taxon>
    </lineage>
</organism>
<accession>A0A5B7EKE5</accession>
<comment type="caution">
    <text evidence="2">The sequence shown here is derived from an EMBL/GenBank/DDBJ whole genome shotgun (WGS) entry which is preliminary data.</text>
</comment>
<evidence type="ECO:0000313" key="3">
    <source>
        <dbReference type="Proteomes" id="UP000324222"/>
    </source>
</evidence>
<feature type="compositionally biased region" description="Basic and acidic residues" evidence="1">
    <location>
        <begin position="11"/>
        <end position="20"/>
    </location>
</feature>
<reference evidence="2 3" key="1">
    <citation type="submission" date="2019-05" db="EMBL/GenBank/DDBJ databases">
        <title>Another draft genome of Portunus trituberculatus and its Hox gene families provides insights of decapod evolution.</title>
        <authorList>
            <person name="Jeong J.-H."/>
            <person name="Song I."/>
            <person name="Kim S."/>
            <person name="Choi T."/>
            <person name="Kim D."/>
            <person name="Ryu S."/>
            <person name="Kim W."/>
        </authorList>
    </citation>
    <scope>NUCLEOTIDE SEQUENCE [LARGE SCALE GENOMIC DNA]</scope>
    <source>
        <tissue evidence="2">Muscle</tissue>
    </source>
</reference>
<evidence type="ECO:0000313" key="2">
    <source>
        <dbReference type="EMBL" id="MPC33609.1"/>
    </source>
</evidence>
<gene>
    <name evidence="2" type="ORF">E2C01_026964</name>
</gene>
<dbReference type="EMBL" id="VSRR010002869">
    <property type="protein sequence ID" value="MPC33609.1"/>
    <property type="molecule type" value="Genomic_DNA"/>
</dbReference>
<protein>
    <submittedName>
        <fullName evidence="2">Uncharacterized protein</fullName>
    </submittedName>
</protein>
<name>A0A5B7EKE5_PORTR</name>
<proteinExistence type="predicted"/>
<evidence type="ECO:0000256" key="1">
    <source>
        <dbReference type="SAM" id="MobiDB-lite"/>
    </source>
</evidence>
<keyword evidence="3" id="KW-1185">Reference proteome</keyword>
<dbReference type="AlphaFoldDB" id="A0A5B7EKE5"/>
<feature type="compositionally biased region" description="Polar residues" evidence="1">
    <location>
        <begin position="1"/>
        <end position="10"/>
    </location>
</feature>
<feature type="region of interest" description="Disordered" evidence="1">
    <location>
        <begin position="1"/>
        <end position="20"/>
    </location>
</feature>
<sequence length="158" mass="19396">MSPTQTLYNTTRREKEYEKKQDEKVVMEVKDDKKEGKRLSEEIEEVHRLGKYEVGKIRLLKITIRSQAGVEEILEGSWMLGRIEEYKNVWLRCDLNEEEEPILRLLWETAKRKKINLNRTVEERINYYWKLKDMRLRKWYTRKTNKWEISITVEEEEN</sequence>
<dbReference type="Proteomes" id="UP000324222">
    <property type="component" value="Unassembled WGS sequence"/>
</dbReference>